<keyword evidence="3" id="KW-1133">Transmembrane helix</keyword>
<comment type="similarity">
    <text evidence="1">Belongs to the esterase D family.</text>
</comment>
<dbReference type="Proteomes" id="UP000800235">
    <property type="component" value="Unassembled WGS sequence"/>
</dbReference>
<dbReference type="AlphaFoldDB" id="A0A9P4NZK4"/>
<evidence type="ECO:0000313" key="4">
    <source>
        <dbReference type="EMBL" id="KAF2433976.1"/>
    </source>
</evidence>
<dbReference type="InterPro" id="IPR029058">
    <property type="entry name" value="AB_hydrolase_fold"/>
</dbReference>
<dbReference type="EMBL" id="MU007018">
    <property type="protein sequence ID" value="KAF2433976.1"/>
    <property type="molecule type" value="Genomic_DNA"/>
</dbReference>
<gene>
    <name evidence="4" type="ORF">EJ08DRAFT_628085</name>
</gene>
<dbReference type="Pfam" id="PF00756">
    <property type="entry name" value="Esterase"/>
    <property type="match status" value="1"/>
</dbReference>
<feature type="transmembrane region" description="Helical" evidence="3">
    <location>
        <begin position="163"/>
        <end position="184"/>
    </location>
</feature>
<keyword evidence="3" id="KW-0472">Membrane</keyword>
<comment type="caution">
    <text evidence="4">The sequence shown here is derived from an EMBL/GenBank/DDBJ whole genome shotgun (WGS) entry which is preliminary data.</text>
</comment>
<sequence length="306" mass="34317">MISKTIEVQPATLPNTSQYVVSNSQGDFLVQVAWPLHWDAQGVPPTDDLAPQTLFLVDGNAYFFTAVDITRRMEYLGNSRTVVVGIGYSNPSKVYDHRRGPDLTPASVDGEYEMPLDKHGKSRTDLSFGKALEHLDLIRYDIMDYVFDTLLPMPGLRNRRKALFGHSYGGIFALYTLFTAPALFDTVIAASPITWWNRSFLTEVMEPAFRANGQSLESPPSLFLPYGGGKQDLVQQEDEAAEAFQKRRSSAENEKMTEEVLALAKRMRSCSKIRKVLTHQFVDEDHGSVAATSLQMGVIKFLRQEI</sequence>
<reference evidence="4" key="1">
    <citation type="journal article" date="2020" name="Stud. Mycol.">
        <title>101 Dothideomycetes genomes: a test case for predicting lifestyles and emergence of pathogens.</title>
        <authorList>
            <person name="Haridas S."/>
            <person name="Albert R."/>
            <person name="Binder M."/>
            <person name="Bloem J."/>
            <person name="Labutti K."/>
            <person name="Salamov A."/>
            <person name="Andreopoulos B."/>
            <person name="Baker S."/>
            <person name="Barry K."/>
            <person name="Bills G."/>
            <person name="Bluhm B."/>
            <person name="Cannon C."/>
            <person name="Castanera R."/>
            <person name="Culley D."/>
            <person name="Daum C."/>
            <person name="Ezra D."/>
            <person name="Gonzalez J."/>
            <person name="Henrissat B."/>
            <person name="Kuo A."/>
            <person name="Liang C."/>
            <person name="Lipzen A."/>
            <person name="Lutzoni F."/>
            <person name="Magnuson J."/>
            <person name="Mondo S."/>
            <person name="Nolan M."/>
            <person name="Ohm R."/>
            <person name="Pangilinan J."/>
            <person name="Park H.-J."/>
            <person name="Ramirez L."/>
            <person name="Alfaro M."/>
            <person name="Sun H."/>
            <person name="Tritt A."/>
            <person name="Yoshinaga Y."/>
            <person name="Zwiers L.-H."/>
            <person name="Turgeon B."/>
            <person name="Goodwin S."/>
            <person name="Spatafora J."/>
            <person name="Crous P."/>
            <person name="Grigoriev I."/>
        </authorList>
    </citation>
    <scope>NUCLEOTIDE SEQUENCE</scope>
    <source>
        <strain evidence="4">CBS 130266</strain>
    </source>
</reference>
<evidence type="ECO:0000256" key="3">
    <source>
        <dbReference type="SAM" id="Phobius"/>
    </source>
</evidence>
<dbReference type="InterPro" id="IPR052558">
    <property type="entry name" value="Siderophore_Hydrolase_D"/>
</dbReference>
<protein>
    <recommendedName>
        <fullName evidence="6">Esterase</fullName>
    </recommendedName>
</protein>
<dbReference type="SUPFAM" id="SSF53474">
    <property type="entry name" value="alpha/beta-Hydrolases"/>
    <property type="match status" value="1"/>
</dbReference>
<dbReference type="Gene3D" id="3.40.50.1820">
    <property type="entry name" value="alpha/beta hydrolase"/>
    <property type="match status" value="1"/>
</dbReference>
<organism evidence="4 5">
    <name type="scientific">Tothia fuscella</name>
    <dbReference type="NCBI Taxonomy" id="1048955"/>
    <lineage>
        <taxon>Eukaryota</taxon>
        <taxon>Fungi</taxon>
        <taxon>Dikarya</taxon>
        <taxon>Ascomycota</taxon>
        <taxon>Pezizomycotina</taxon>
        <taxon>Dothideomycetes</taxon>
        <taxon>Pleosporomycetidae</taxon>
        <taxon>Venturiales</taxon>
        <taxon>Cylindrosympodiaceae</taxon>
        <taxon>Tothia</taxon>
    </lineage>
</organism>
<name>A0A9P4NZK4_9PEZI</name>
<dbReference type="PANTHER" id="PTHR40841">
    <property type="entry name" value="SIDEROPHORE TRIACETYLFUSARININE C ESTERASE"/>
    <property type="match status" value="1"/>
</dbReference>
<dbReference type="OrthoDB" id="446683at2759"/>
<keyword evidence="5" id="KW-1185">Reference proteome</keyword>
<keyword evidence="2" id="KW-0378">Hydrolase</keyword>
<keyword evidence="3" id="KW-0812">Transmembrane</keyword>
<evidence type="ECO:0008006" key="6">
    <source>
        <dbReference type="Google" id="ProtNLM"/>
    </source>
</evidence>
<dbReference type="PANTHER" id="PTHR40841:SF2">
    <property type="entry name" value="SIDEROPHORE-DEGRADING ESTERASE (EUROFUNG)"/>
    <property type="match status" value="1"/>
</dbReference>
<accession>A0A9P4NZK4</accession>
<evidence type="ECO:0000313" key="5">
    <source>
        <dbReference type="Proteomes" id="UP000800235"/>
    </source>
</evidence>
<evidence type="ECO:0000256" key="2">
    <source>
        <dbReference type="ARBA" id="ARBA00022801"/>
    </source>
</evidence>
<evidence type="ECO:0000256" key="1">
    <source>
        <dbReference type="ARBA" id="ARBA00005622"/>
    </source>
</evidence>
<proteinExistence type="inferred from homology"/>
<dbReference type="GO" id="GO:0016788">
    <property type="term" value="F:hydrolase activity, acting on ester bonds"/>
    <property type="evidence" value="ECO:0007669"/>
    <property type="project" value="TreeGrafter"/>
</dbReference>
<dbReference type="InterPro" id="IPR000801">
    <property type="entry name" value="Esterase-like"/>
</dbReference>